<sequence>MKPRDIILRTIHQVAKDSNKELEPNLDDNSVLLQIGLDSLDFAIVIAKLEQVFDLDPFALMEEAVYPRTLGDLVRVYEQERMKAC</sequence>
<dbReference type="Gene3D" id="1.10.1200.10">
    <property type="entry name" value="ACP-like"/>
    <property type="match status" value="1"/>
</dbReference>
<dbReference type="EMBL" id="SJPY01000004">
    <property type="protein sequence ID" value="TWU41289.1"/>
    <property type="molecule type" value="Genomic_DNA"/>
</dbReference>
<dbReference type="RefSeq" id="WP_146600131.1">
    <property type="nucleotide sequence ID" value="NZ_SJPY01000004.1"/>
</dbReference>
<gene>
    <name evidence="2" type="ORF">Q31b_27280</name>
</gene>
<evidence type="ECO:0000259" key="1">
    <source>
        <dbReference type="Pfam" id="PF00550"/>
    </source>
</evidence>
<reference evidence="2 3" key="1">
    <citation type="submission" date="2019-02" db="EMBL/GenBank/DDBJ databases">
        <title>Deep-cultivation of Planctomycetes and their phenomic and genomic characterization uncovers novel biology.</title>
        <authorList>
            <person name="Wiegand S."/>
            <person name="Jogler M."/>
            <person name="Boedeker C."/>
            <person name="Pinto D."/>
            <person name="Vollmers J."/>
            <person name="Rivas-Marin E."/>
            <person name="Kohn T."/>
            <person name="Peeters S.H."/>
            <person name="Heuer A."/>
            <person name="Rast P."/>
            <person name="Oberbeckmann S."/>
            <person name="Bunk B."/>
            <person name="Jeske O."/>
            <person name="Meyerdierks A."/>
            <person name="Storesund J.E."/>
            <person name="Kallscheuer N."/>
            <person name="Luecker S."/>
            <person name="Lage O.M."/>
            <person name="Pohl T."/>
            <person name="Merkel B.J."/>
            <person name="Hornburger P."/>
            <person name="Mueller R.-W."/>
            <person name="Bruemmer F."/>
            <person name="Labrenz M."/>
            <person name="Spormann A.M."/>
            <person name="Op Den Camp H."/>
            <person name="Overmann J."/>
            <person name="Amann R."/>
            <person name="Jetten M.S.M."/>
            <person name="Mascher T."/>
            <person name="Medema M.H."/>
            <person name="Devos D.P."/>
            <person name="Kaster A.-K."/>
            <person name="Ovreas L."/>
            <person name="Rohde M."/>
            <person name="Galperin M.Y."/>
            <person name="Jogler C."/>
        </authorList>
    </citation>
    <scope>NUCLEOTIDE SEQUENCE [LARGE SCALE GENOMIC DNA]</scope>
    <source>
        <strain evidence="2 3">Q31b</strain>
    </source>
</reference>
<name>A0A5C6E2B4_9BACT</name>
<keyword evidence="3" id="KW-1185">Reference proteome</keyword>
<organism evidence="2 3">
    <name type="scientific">Novipirellula aureliae</name>
    <dbReference type="NCBI Taxonomy" id="2527966"/>
    <lineage>
        <taxon>Bacteria</taxon>
        <taxon>Pseudomonadati</taxon>
        <taxon>Planctomycetota</taxon>
        <taxon>Planctomycetia</taxon>
        <taxon>Pirellulales</taxon>
        <taxon>Pirellulaceae</taxon>
        <taxon>Novipirellula</taxon>
    </lineage>
</organism>
<dbReference type="SUPFAM" id="SSF47336">
    <property type="entry name" value="ACP-like"/>
    <property type="match status" value="1"/>
</dbReference>
<evidence type="ECO:0000313" key="2">
    <source>
        <dbReference type="EMBL" id="TWU41289.1"/>
    </source>
</evidence>
<proteinExistence type="predicted"/>
<accession>A0A5C6E2B4</accession>
<dbReference type="Proteomes" id="UP000315471">
    <property type="component" value="Unassembled WGS sequence"/>
</dbReference>
<comment type="caution">
    <text evidence="2">The sequence shown here is derived from an EMBL/GenBank/DDBJ whole genome shotgun (WGS) entry which is preliminary data.</text>
</comment>
<dbReference type="InterPro" id="IPR009081">
    <property type="entry name" value="PP-bd_ACP"/>
</dbReference>
<dbReference type="Pfam" id="PF00550">
    <property type="entry name" value="PP-binding"/>
    <property type="match status" value="1"/>
</dbReference>
<dbReference type="InterPro" id="IPR036736">
    <property type="entry name" value="ACP-like_sf"/>
</dbReference>
<evidence type="ECO:0000313" key="3">
    <source>
        <dbReference type="Proteomes" id="UP000315471"/>
    </source>
</evidence>
<dbReference type="AlphaFoldDB" id="A0A5C6E2B4"/>
<feature type="domain" description="Carrier" evidence="1">
    <location>
        <begin position="24"/>
        <end position="56"/>
    </location>
</feature>
<dbReference type="OrthoDB" id="123083at2"/>
<protein>
    <submittedName>
        <fullName evidence="2">Phosphopantetheine attachment site</fullName>
    </submittedName>
</protein>